<comment type="subunit">
    <text evidence="7">Monomer and homodimer.</text>
</comment>
<evidence type="ECO:0000313" key="10">
    <source>
        <dbReference type="Proteomes" id="UP000708208"/>
    </source>
</evidence>
<proteinExistence type="inferred from homology"/>
<dbReference type="Pfam" id="PF04000">
    <property type="entry name" value="Sas10_Utp3"/>
    <property type="match status" value="1"/>
</dbReference>
<dbReference type="PANTHER" id="PTHR15341:SF3">
    <property type="entry name" value="NUCLEAR NUCLEIC ACID-BINDING PROTEIN C1D"/>
    <property type="match status" value="1"/>
</dbReference>
<accession>A0A8J2LIM8</accession>
<evidence type="ECO:0000313" key="9">
    <source>
        <dbReference type="EMBL" id="CAG7833434.1"/>
    </source>
</evidence>
<dbReference type="PANTHER" id="PTHR15341">
    <property type="entry name" value="SUN-COR STEROID HORMONE RECEPTOR CO-REPRESSOR"/>
    <property type="match status" value="1"/>
</dbReference>
<dbReference type="GO" id="GO:0003723">
    <property type="term" value="F:RNA binding"/>
    <property type="evidence" value="ECO:0007669"/>
    <property type="project" value="UniProtKB-UniRule"/>
</dbReference>
<evidence type="ECO:0000256" key="2">
    <source>
        <dbReference type="ARBA" id="ARBA00009154"/>
    </source>
</evidence>
<dbReference type="InterPro" id="IPR007146">
    <property type="entry name" value="Sas10/Utp3/C1D"/>
</dbReference>
<evidence type="ECO:0000256" key="4">
    <source>
        <dbReference type="ARBA" id="ARBA00022552"/>
    </source>
</evidence>
<evidence type="ECO:0000256" key="3">
    <source>
        <dbReference type="ARBA" id="ARBA00015212"/>
    </source>
</evidence>
<keyword evidence="10" id="KW-1185">Reference proteome</keyword>
<dbReference type="GO" id="GO:0000178">
    <property type="term" value="C:exosome (RNase complex)"/>
    <property type="evidence" value="ECO:0007669"/>
    <property type="project" value="TreeGrafter"/>
</dbReference>
<evidence type="ECO:0000256" key="7">
    <source>
        <dbReference type="RuleBase" id="RU368003"/>
    </source>
</evidence>
<comment type="caution">
    <text evidence="9">The sequence shown here is derived from an EMBL/GenBank/DDBJ whole genome shotgun (WGS) entry which is preliminary data.</text>
</comment>
<protein>
    <recommendedName>
        <fullName evidence="3 7">Nuclear nucleic acid-binding protein C1D</fullName>
    </recommendedName>
</protein>
<dbReference type="OrthoDB" id="1421013at2759"/>
<name>A0A8J2LIM8_9HEXA</name>
<dbReference type="GO" id="GO:0005737">
    <property type="term" value="C:cytoplasm"/>
    <property type="evidence" value="ECO:0007669"/>
    <property type="project" value="UniProtKB-SubCell"/>
</dbReference>
<sequence length="151" mass="17592">MEPQETEKEAIAEEQEMIEEALNDADGILKGLNDMNYDTIVDKLSPLDRARFDLAVLYSINSYYWMYVRSLGKDTKGHPIMEEMGRIKKITDRIKEMTEKTKKRSMVVDAKAAHRMVKHELWQPANKKIKFTEEENWDNPEPEPGCSKKAK</sequence>
<evidence type="ECO:0000256" key="6">
    <source>
        <dbReference type="ARBA" id="ARBA00023242"/>
    </source>
</evidence>
<keyword evidence="7" id="KW-0963">Cytoplasm</keyword>
<keyword evidence="6 7" id="KW-0539">Nucleus</keyword>
<comment type="subcellular location">
    <subcellularLocation>
        <location evidence="7">Cytoplasm</location>
    </subcellularLocation>
    <subcellularLocation>
        <location evidence="7">Nucleus</location>
        <location evidence="7">Nucleolus</location>
    </subcellularLocation>
    <subcellularLocation>
        <location evidence="1 7">Nucleus</location>
    </subcellularLocation>
</comment>
<dbReference type="GO" id="GO:0010468">
    <property type="term" value="P:regulation of gene expression"/>
    <property type="evidence" value="ECO:0007669"/>
    <property type="project" value="TreeGrafter"/>
</dbReference>
<evidence type="ECO:0000256" key="1">
    <source>
        <dbReference type="ARBA" id="ARBA00004123"/>
    </source>
</evidence>
<dbReference type="EMBL" id="CAJVCH010569880">
    <property type="protein sequence ID" value="CAG7833434.1"/>
    <property type="molecule type" value="Genomic_DNA"/>
</dbReference>
<keyword evidence="4 7" id="KW-0698">rRNA processing</keyword>
<organism evidence="9 10">
    <name type="scientific">Allacma fusca</name>
    <dbReference type="NCBI Taxonomy" id="39272"/>
    <lineage>
        <taxon>Eukaryota</taxon>
        <taxon>Metazoa</taxon>
        <taxon>Ecdysozoa</taxon>
        <taxon>Arthropoda</taxon>
        <taxon>Hexapoda</taxon>
        <taxon>Collembola</taxon>
        <taxon>Symphypleona</taxon>
        <taxon>Sminthuridae</taxon>
        <taxon>Allacma</taxon>
    </lineage>
</organism>
<evidence type="ECO:0000256" key="8">
    <source>
        <dbReference type="SAM" id="MobiDB-lite"/>
    </source>
</evidence>
<comment type="function">
    <text evidence="7">Plays a role in the recruitment of the exosome to pre-rRNA to mediate the 3'-5' end processing of the 5.8S rRNA.</text>
</comment>
<gene>
    <name evidence="9" type="ORF">AFUS01_LOCUS43057</name>
</gene>
<feature type="region of interest" description="Disordered" evidence="8">
    <location>
        <begin position="132"/>
        <end position="151"/>
    </location>
</feature>
<dbReference type="GO" id="GO:0003677">
    <property type="term" value="F:DNA binding"/>
    <property type="evidence" value="ECO:0007669"/>
    <property type="project" value="UniProtKB-KW"/>
</dbReference>
<dbReference type="Proteomes" id="UP000708208">
    <property type="component" value="Unassembled WGS sequence"/>
</dbReference>
<comment type="similarity">
    <text evidence="2 7">Belongs to the C1D family.</text>
</comment>
<dbReference type="AlphaFoldDB" id="A0A8J2LIM8"/>
<keyword evidence="5 7" id="KW-0694">RNA-binding</keyword>
<dbReference type="InterPro" id="IPR011082">
    <property type="entry name" value="Exosome-assoc_fac/DNA_repair"/>
</dbReference>
<evidence type="ECO:0000256" key="5">
    <source>
        <dbReference type="ARBA" id="ARBA00022884"/>
    </source>
</evidence>
<keyword evidence="7" id="KW-0238">DNA-binding</keyword>
<dbReference type="GO" id="GO:0000460">
    <property type="term" value="P:maturation of 5.8S rRNA"/>
    <property type="evidence" value="ECO:0007669"/>
    <property type="project" value="TreeGrafter"/>
</dbReference>
<reference evidence="9" key="1">
    <citation type="submission" date="2021-06" db="EMBL/GenBank/DDBJ databases">
        <authorList>
            <person name="Hodson N. C."/>
            <person name="Mongue J. A."/>
            <person name="Jaron S. K."/>
        </authorList>
    </citation>
    <scope>NUCLEOTIDE SEQUENCE</scope>
</reference>
<dbReference type="GO" id="GO:0005730">
    <property type="term" value="C:nucleolus"/>
    <property type="evidence" value="ECO:0007669"/>
    <property type="project" value="UniProtKB-SubCell"/>
</dbReference>